<evidence type="ECO:0000313" key="5">
    <source>
        <dbReference type="Proteomes" id="UP001595937"/>
    </source>
</evidence>
<dbReference type="Proteomes" id="UP001595937">
    <property type="component" value="Unassembled WGS sequence"/>
</dbReference>
<organism evidence="4 5">
    <name type="scientific">Brachybacterium tyrofermentans</name>
    <dbReference type="NCBI Taxonomy" id="47848"/>
    <lineage>
        <taxon>Bacteria</taxon>
        <taxon>Bacillati</taxon>
        <taxon>Actinomycetota</taxon>
        <taxon>Actinomycetes</taxon>
        <taxon>Micrococcales</taxon>
        <taxon>Dermabacteraceae</taxon>
        <taxon>Brachybacterium</taxon>
    </lineage>
</organism>
<dbReference type="InterPro" id="IPR000836">
    <property type="entry name" value="PRTase_dom"/>
</dbReference>
<keyword evidence="5" id="KW-1185">Reference proteome</keyword>
<evidence type="ECO:0000256" key="2">
    <source>
        <dbReference type="SAM" id="MobiDB-lite"/>
    </source>
</evidence>
<gene>
    <name evidence="4" type="ORF">ACFPK8_01235</name>
</gene>
<protein>
    <submittedName>
        <fullName evidence="4">ComF family protein</fullName>
    </submittedName>
</protein>
<sequence length="291" mass="30281">MDHAITTTAPDGTIGVTGGADPAGAGTEGGSSSTTWNPLPLIREIAAQTCSLVTPRHCPCGEEGTWLCRRCAGLLAAPAIRVESCCDALQHLTAARVHAEQHGGVLLPAGVDHTPILPVLALGEYSGPLQRLVLAWKNGGMLHLGAPLARALAPVIARLAADAEQTCPALVPVPSRLGARLRRGEDHTAELVRELARTGAGRPLLLRSTPTTAQEGQGSRQRRTRQIRLAGHAARRAGQERSAVIIVDDVVTTGSTLRGMHEALTGAGMTVLGAAVVASARLPVREQGEIF</sequence>
<dbReference type="Gene3D" id="3.40.50.2020">
    <property type="match status" value="1"/>
</dbReference>
<accession>A0ABW0FBT4</accession>
<feature type="region of interest" description="Disordered" evidence="2">
    <location>
        <begin position="1"/>
        <end position="34"/>
    </location>
</feature>
<evidence type="ECO:0000313" key="4">
    <source>
        <dbReference type="EMBL" id="MFC5296128.1"/>
    </source>
</evidence>
<dbReference type="EMBL" id="JBHSLN010000004">
    <property type="protein sequence ID" value="MFC5296128.1"/>
    <property type="molecule type" value="Genomic_DNA"/>
</dbReference>
<evidence type="ECO:0000256" key="1">
    <source>
        <dbReference type="ARBA" id="ARBA00008007"/>
    </source>
</evidence>
<proteinExistence type="inferred from homology"/>
<dbReference type="Pfam" id="PF00156">
    <property type="entry name" value="Pribosyltran"/>
    <property type="match status" value="1"/>
</dbReference>
<feature type="domain" description="Phosphoribosyltransferase" evidence="3">
    <location>
        <begin position="240"/>
        <end position="279"/>
    </location>
</feature>
<dbReference type="InterPro" id="IPR051910">
    <property type="entry name" value="ComF/GntX_DNA_util-trans"/>
</dbReference>
<dbReference type="CDD" id="cd06223">
    <property type="entry name" value="PRTases_typeI"/>
    <property type="match status" value="1"/>
</dbReference>
<dbReference type="RefSeq" id="WP_226850023.1">
    <property type="nucleotide sequence ID" value="NZ_BAAAIR010000007.1"/>
</dbReference>
<dbReference type="GeneID" id="303296003"/>
<comment type="caution">
    <text evidence="4">The sequence shown here is derived from an EMBL/GenBank/DDBJ whole genome shotgun (WGS) entry which is preliminary data.</text>
</comment>
<dbReference type="PANTHER" id="PTHR47505:SF1">
    <property type="entry name" value="DNA UTILIZATION PROTEIN YHGH"/>
    <property type="match status" value="1"/>
</dbReference>
<reference evidence="5" key="1">
    <citation type="journal article" date="2019" name="Int. J. Syst. Evol. Microbiol.">
        <title>The Global Catalogue of Microorganisms (GCM) 10K type strain sequencing project: providing services to taxonomists for standard genome sequencing and annotation.</title>
        <authorList>
            <consortium name="The Broad Institute Genomics Platform"/>
            <consortium name="The Broad Institute Genome Sequencing Center for Infectious Disease"/>
            <person name="Wu L."/>
            <person name="Ma J."/>
        </authorList>
    </citation>
    <scope>NUCLEOTIDE SEQUENCE [LARGE SCALE GENOMIC DNA]</scope>
    <source>
        <strain evidence="5">CGMCC 1.16455</strain>
    </source>
</reference>
<dbReference type="PANTHER" id="PTHR47505">
    <property type="entry name" value="DNA UTILIZATION PROTEIN YHGH"/>
    <property type="match status" value="1"/>
</dbReference>
<feature type="compositionally biased region" description="Polar residues" evidence="2">
    <location>
        <begin position="1"/>
        <end position="10"/>
    </location>
</feature>
<evidence type="ECO:0000259" key="3">
    <source>
        <dbReference type="Pfam" id="PF00156"/>
    </source>
</evidence>
<dbReference type="InterPro" id="IPR029057">
    <property type="entry name" value="PRTase-like"/>
</dbReference>
<comment type="similarity">
    <text evidence="1">Belongs to the ComF/GntX family.</text>
</comment>
<name>A0ABW0FBT4_9MICO</name>
<dbReference type="SUPFAM" id="SSF53271">
    <property type="entry name" value="PRTase-like"/>
    <property type="match status" value="1"/>
</dbReference>